<dbReference type="OrthoDB" id="125643at2759"/>
<protein>
    <submittedName>
        <fullName evidence="2">Uncharacterized protein</fullName>
    </submittedName>
</protein>
<evidence type="ECO:0000313" key="2">
    <source>
        <dbReference type="EMBL" id="POM80768.1"/>
    </source>
</evidence>
<keyword evidence="1" id="KW-0732">Signal</keyword>
<feature type="chain" id="PRO_5015190341" evidence="1">
    <location>
        <begin position="19"/>
        <end position="261"/>
    </location>
</feature>
<evidence type="ECO:0000313" key="3">
    <source>
        <dbReference type="Proteomes" id="UP000237271"/>
    </source>
</evidence>
<reference evidence="2 3" key="1">
    <citation type="journal article" date="2017" name="Genome Biol. Evol.">
        <title>Phytophthora megakarya and P. palmivora, closely related causal agents of cacao black pod rot, underwent increases in genome sizes and gene numbers by different mechanisms.</title>
        <authorList>
            <person name="Ali S.S."/>
            <person name="Shao J."/>
            <person name="Lary D.J."/>
            <person name="Kronmiller B."/>
            <person name="Shen D."/>
            <person name="Strem M.D."/>
            <person name="Amoako-Attah I."/>
            <person name="Akrofi A.Y."/>
            <person name="Begoude B.A."/>
            <person name="Ten Hoopen G.M."/>
            <person name="Coulibaly K."/>
            <person name="Kebe B.I."/>
            <person name="Melnick R.L."/>
            <person name="Guiltinan M.J."/>
            <person name="Tyler B.M."/>
            <person name="Meinhardt L.W."/>
            <person name="Bailey B.A."/>
        </authorList>
    </citation>
    <scope>NUCLEOTIDE SEQUENCE [LARGE SCALE GENOMIC DNA]</scope>
    <source>
        <strain evidence="3">sbr112.9</strain>
    </source>
</reference>
<comment type="caution">
    <text evidence="2">The sequence shown here is derived from an EMBL/GenBank/DDBJ whole genome shotgun (WGS) entry which is preliminary data.</text>
</comment>
<organism evidence="2 3">
    <name type="scientific">Phytophthora palmivora</name>
    <dbReference type="NCBI Taxonomy" id="4796"/>
    <lineage>
        <taxon>Eukaryota</taxon>
        <taxon>Sar</taxon>
        <taxon>Stramenopiles</taxon>
        <taxon>Oomycota</taxon>
        <taxon>Peronosporomycetes</taxon>
        <taxon>Peronosporales</taxon>
        <taxon>Peronosporaceae</taxon>
        <taxon>Phytophthora</taxon>
    </lineage>
</organism>
<gene>
    <name evidence="2" type="ORF">PHPALM_1351</name>
</gene>
<feature type="signal peptide" evidence="1">
    <location>
        <begin position="1"/>
        <end position="18"/>
    </location>
</feature>
<keyword evidence="3" id="KW-1185">Reference proteome</keyword>
<proteinExistence type="predicted"/>
<dbReference type="EMBL" id="NCKW01000292">
    <property type="protein sequence ID" value="POM80768.1"/>
    <property type="molecule type" value="Genomic_DNA"/>
</dbReference>
<sequence>MKIAWLLIWTWASSDVAAQLRFATEESLDEIQEDETYKLTSVQLETSPGVPLINNGATWSQTYYQLLISCDHGTLQLDRDVGQRLVDTTFLCVGRFGDLHQGRSIGVFTTAWEAQQILSSIVYQPDTNYHSTWYGVTDPLCTTGHVSNEIVRMQLLPVNGDLPVPSDASCVTVDLGGNSSFETGSAHEKKISVSSVNDPPIIEMQPSRNLSVVTGGSCTGLDGFKLGDAEADAIENGSKAMVPILTLQLSVTFGELRSRSI</sequence>
<evidence type="ECO:0000256" key="1">
    <source>
        <dbReference type="SAM" id="SignalP"/>
    </source>
</evidence>
<dbReference type="Proteomes" id="UP000237271">
    <property type="component" value="Unassembled WGS sequence"/>
</dbReference>
<dbReference type="AlphaFoldDB" id="A0A2P4YSJ8"/>
<accession>A0A2P4YSJ8</accession>
<name>A0A2P4YSJ8_9STRA</name>